<reference evidence="5 6" key="1">
    <citation type="submission" date="2016-10" db="EMBL/GenBank/DDBJ databases">
        <title>The Draft Genome Sequence of the Potato Rhizosphere Bacteria Ochrobactrum sp. IPA7.2.</title>
        <authorList>
            <person name="Gogoleva N.E."/>
            <person name="Khlopko Y.A."/>
            <person name="Burygin G.L."/>
            <person name="Plotnikov A.O."/>
        </authorList>
    </citation>
    <scope>NUCLEOTIDE SEQUENCE [LARGE SCALE GENOMIC DNA]</scope>
    <source>
        <strain evidence="5 6">IPA7.2</strain>
    </source>
</reference>
<evidence type="ECO:0000256" key="1">
    <source>
        <dbReference type="PROSITE-ProRule" id="PRU00339"/>
    </source>
</evidence>
<dbReference type="SMART" id="SM00327">
    <property type="entry name" value="VWA"/>
    <property type="match status" value="1"/>
</dbReference>
<dbReference type="SUPFAM" id="SSF48452">
    <property type="entry name" value="TPR-like"/>
    <property type="match status" value="1"/>
</dbReference>
<dbReference type="SMART" id="SM00028">
    <property type="entry name" value="TPR"/>
    <property type="match status" value="1"/>
</dbReference>
<dbReference type="Proteomes" id="UP000182985">
    <property type="component" value="Unassembled WGS sequence"/>
</dbReference>
<dbReference type="PANTHER" id="PTHR22550:SF14">
    <property type="entry name" value="VWFA DOMAIN-CONTAINING PROTEIN"/>
    <property type="match status" value="1"/>
</dbReference>
<dbReference type="SUPFAM" id="SSF53300">
    <property type="entry name" value="vWA-like"/>
    <property type="match status" value="1"/>
</dbReference>
<keyword evidence="3" id="KW-0472">Membrane</keyword>
<name>A0A1J6I789_9HYPH</name>
<dbReference type="InterPro" id="IPR036465">
    <property type="entry name" value="vWFA_dom_sf"/>
</dbReference>
<keyword evidence="3" id="KW-0812">Transmembrane</keyword>
<feature type="domain" description="VWFA" evidence="4">
    <location>
        <begin position="93"/>
        <end position="261"/>
    </location>
</feature>
<dbReference type="Gene3D" id="3.40.50.410">
    <property type="entry name" value="von Willebrand factor, type A domain"/>
    <property type="match status" value="1"/>
</dbReference>
<feature type="transmembrane region" description="Helical" evidence="3">
    <location>
        <begin position="6"/>
        <end position="27"/>
    </location>
</feature>
<feature type="repeat" description="TPR" evidence="1">
    <location>
        <begin position="400"/>
        <end position="433"/>
    </location>
</feature>
<dbReference type="Gene3D" id="1.25.40.10">
    <property type="entry name" value="Tetratricopeptide repeat domain"/>
    <property type="match status" value="1"/>
</dbReference>
<dbReference type="OrthoDB" id="9807628at2"/>
<proteinExistence type="predicted"/>
<feature type="transmembrane region" description="Helical" evidence="3">
    <location>
        <begin position="61"/>
        <end position="81"/>
    </location>
</feature>
<keyword evidence="1" id="KW-0802">TPR repeat</keyword>
<comment type="caution">
    <text evidence="5">The sequence shown here is derived from an EMBL/GenBank/DDBJ whole genome shotgun (WGS) entry which is preliminary data.</text>
</comment>
<protein>
    <recommendedName>
        <fullName evidence="4">VWFA domain-containing protein</fullName>
    </recommendedName>
</protein>
<dbReference type="PROSITE" id="PS50234">
    <property type="entry name" value="VWFA"/>
    <property type="match status" value="1"/>
</dbReference>
<feature type="compositionally biased region" description="Basic and acidic residues" evidence="2">
    <location>
        <begin position="466"/>
        <end position="481"/>
    </location>
</feature>
<evidence type="ECO:0000256" key="2">
    <source>
        <dbReference type="SAM" id="MobiDB-lite"/>
    </source>
</evidence>
<dbReference type="PANTHER" id="PTHR22550">
    <property type="entry name" value="SPORE GERMINATION PROTEIN"/>
    <property type="match status" value="1"/>
</dbReference>
<dbReference type="InterPro" id="IPR050768">
    <property type="entry name" value="UPF0353/GerABKA_families"/>
</dbReference>
<feature type="region of interest" description="Disordered" evidence="2">
    <location>
        <begin position="449"/>
        <end position="491"/>
    </location>
</feature>
<keyword evidence="3" id="KW-1133">Transmembrane helix</keyword>
<organism evidence="5 6">
    <name type="scientific">Brucella cytisi</name>
    <dbReference type="NCBI Taxonomy" id="407152"/>
    <lineage>
        <taxon>Bacteria</taxon>
        <taxon>Pseudomonadati</taxon>
        <taxon>Pseudomonadota</taxon>
        <taxon>Alphaproteobacteria</taxon>
        <taxon>Hyphomicrobiales</taxon>
        <taxon>Brucellaceae</taxon>
        <taxon>Brucella/Ochrobactrum group</taxon>
        <taxon>Brucella</taxon>
    </lineage>
</organism>
<sequence length="517" mass="57045">MMSDFHFLRPLWLIALGVPPLVIWLALHSSDFTDRWKRVVAPHLLKNLLIEPGQKKRNLPVFLLSGALALATIGAAGPTWMREPPPFVTDTASLVLVVDLSTTMDAIDISPSRIERVKLKIHDILATREGARTAVVAYSGTSHLVVPLTDDVDLIQTYTDALSTRIMPKPGKDTSAALKMADELLVRDEVPGTIVLLTDGIEPAAINAAKNIQSSLIILGVGTRKGGVIRTPDGGFANDLSGGHLNTKLDVDALKDFATQTQSDVATITEDDADVKWVAENIHTNFSRQTSNQGDRWHDVGWWFLIPCATLLGLLFRKGWIVKLSVFLITLQIFPAPPASANGFTDMWLTHDQQGRIAYDRKAYTEAASLFDDPMWRGIAFYRADNYQQALEAFAAVDSPESWYNQGNTLLHLADFSGAVDAYNKALKGRPNWPDAIANLAIAQKLLKRQQDEEEEQQQDPNQKPDSIEFDDKGKKGKAGEVEVAEQTSEMWMNNIKVSPADLLARKFSLEAARASQ</sequence>
<gene>
    <name evidence="5" type="ORF">BLA27_10390</name>
</gene>
<evidence type="ECO:0000259" key="4">
    <source>
        <dbReference type="PROSITE" id="PS50234"/>
    </source>
</evidence>
<accession>A0A1J6I789</accession>
<dbReference type="InterPro" id="IPR019734">
    <property type="entry name" value="TPR_rpt"/>
</dbReference>
<dbReference type="InterPro" id="IPR002035">
    <property type="entry name" value="VWF_A"/>
</dbReference>
<keyword evidence="6" id="KW-1185">Reference proteome</keyword>
<dbReference type="Pfam" id="PF13519">
    <property type="entry name" value="VWA_2"/>
    <property type="match status" value="1"/>
</dbReference>
<evidence type="ECO:0000256" key="3">
    <source>
        <dbReference type="SAM" id="Phobius"/>
    </source>
</evidence>
<evidence type="ECO:0000313" key="5">
    <source>
        <dbReference type="EMBL" id="OIS93702.1"/>
    </source>
</evidence>
<dbReference type="EMBL" id="MOEC01000008">
    <property type="protein sequence ID" value="OIS93702.1"/>
    <property type="molecule type" value="Genomic_DNA"/>
</dbReference>
<dbReference type="InterPro" id="IPR011990">
    <property type="entry name" value="TPR-like_helical_dom_sf"/>
</dbReference>
<dbReference type="AlphaFoldDB" id="A0A1J6I789"/>
<dbReference type="PROSITE" id="PS50005">
    <property type="entry name" value="TPR"/>
    <property type="match status" value="1"/>
</dbReference>
<evidence type="ECO:0000313" key="6">
    <source>
        <dbReference type="Proteomes" id="UP000182985"/>
    </source>
</evidence>
<dbReference type="RefSeq" id="WP_071631688.1">
    <property type="nucleotide sequence ID" value="NZ_MOEC01000008.1"/>
</dbReference>